<dbReference type="CDD" id="cd02231">
    <property type="entry name" value="cupin_BLL6423-like"/>
    <property type="match status" value="1"/>
</dbReference>
<protein>
    <recommendedName>
        <fullName evidence="1">Cupin type-2 domain-containing protein</fullName>
    </recommendedName>
</protein>
<reference evidence="2" key="1">
    <citation type="journal article" date="2022" name="Int. J. Syst. Evol. Microbiol.">
        <title>Pseudomonas aegrilactucae sp. nov. and Pseudomonas morbosilactucae sp. nov., pathogens causing bacterial rot of lettuce in Japan.</title>
        <authorList>
            <person name="Sawada H."/>
            <person name="Fujikawa T."/>
            <person name="Satou M."/>
        </authorList>
    </citation>
    <scope>NUCLEOTIDE SEQUENCE</scope>
    <source>
        <strain evidence="2">0166_1</strain>
    </source>
</reference>
<dbReference type="Gene3D" id="2.60.120.10">
    <property type="entry name" value="Jelly Rolls"/>
    <property type="match status" value="1"/>
</dbReference>
<dbReference type="InterPro" id="IPR011051">
    <property type="entry name" value="RmlC_Cupin_sf"/>
</dbReference>
<sequence>MSEQIAARATLADDVQLLAPVRRVVTGHDEHGRSIILSDGPAPHSNAPASVPDLVARVIWMTDSMPASNAGNEDAAPAGTVPPIGPPPNGTILRIADFPPDTRYDGIDIAQLFREIGGADAHAAGQDAESDPRHFWFHKTETLDYGIVLEGEIWALLDVGECLLRPGDVIVQRGTNHAWSNRSDRPCRMAFLLIDALPDGR</sequence>
<organism evidence="2 3">
    <name type="scientific">Capillimicrobium parvum</name>
    <dbReference type="NCBI Taxonomy" id="2884022"/>
    <lineage>
        <taxon>Bacteria</taxon>
        <taxon>Bacillati</taxon>
        <taxon>Actinomycetota</taxon>
        <taxon>Thermoleophilia</taxon>
        <taxon>Solirubrobacterales</taxon>
        <taxon>Capillimicrobiaceae</taxon>
        <taxon>Capillimicrobium</taxon>
    </lineage>
</organism>
<dbReference type="Proteomes" id="UP001162834">
    <property type="component" value="Chromosome"/>
</dbReference>
<dbReference type="AlphaFoldDB" id="A0A9E6XXF2"/>
<proteinExistence type="predicted"/>
<dbReference type="SUPFAM" id="SSF51182">
    <property type="entry name" value="RmlC-like cupins"/>
    <property type="match status" value="1"/>
</dbReference>
<dbReference type="KEGG" id="sbae:DSM104329_02555"/>
<dbReference type="EMBL" id="CP087164">
    <property type="protein sequence ID" value="UGS36155.1"/>
    <property type="molecule type" value="Genomic_DNA"/>
</dbReference>
<dbReference type="RefSeq" id="WP_259315832.1">
    <property type="nucleotide sequence ID" value="NZ_CP087164.1"/>
</dbReference>
<evidence type="ECO:0000313" key="3">
    <source>
        <dbReference type="Proteomes" id="UP001162834"/>
    </source>
</evidence>
<name>A0A9E6XXF2_9ACTN</name>
<accession>A0A9E6XXF2</accession>
<evidence type="ECO:0000259" key="1">
    <source>
        <dbReference type="Pfam" id="PF07883"/>
    </source>
</evidence>
<feature type="domain" description="Cupin type-2" evidence="1">
    <location>
        <begin position="130"/>
        <end position="189"/>
    </location>
</feature>
<gene>
    <name evidence="2" type="ORF">DSM104329_02555</name>
</gene>
<keyword evidence="3" id="KW-1185">Reference proteome</keyword>
<dbReference type="InterPro" id="IPR013096">
    <property type="entry name" value="Cupin_2"/>
</dbReference>
<dbReference type="InterPro" id="IPR047142">
    <property type="entry name" value="OryJ/VirC-like"/>
</dbReference>
<dbReference type="PANTHER" id="PTHR36156">
    <property type="entry name" value="SLR2101 PROTEIN"/>
    <property type="match status" value="1"/>
</dbReference>
<evidence type="ECO:0000313" key="2">
    <source>
        <dbReference type="EMBL" id="UGS36155.1"/>
    </source>
</evidence>
<dbReference type="Gene3D" id="2.20.70.150">
    <property type="match status" value="1"/>
</dbReference>
<dbReference type="Pfam" id="PF07883">
    <property type="entry name" value="Cupin_2"/>
    <property type="match status" value="1"/>
</dbReference>
<dbReference type="PANTHER" id="PTHR36156:SF2">
    <property type="entry name" value="CUPIN TYPE-2 DOMAIN-CONTAINING PROTEIN"/>
    <property type="match status" value="1"/>
</dbReference>
<dbReference type="InterPro" id="IPR014710">
    <property type="entry name" value="RmlC-like_jellyroll"/>
</dbReference>